<dbReference type="EMBL" id="UOFP01000036">
    <property type="protein sequence ID" value="VAW84230.1"/>
    <property type="molecule type" value="Genomic_DNA"/>
</dbReference>
<dbReference type="SUPFAM" id="SSF56176">
    <property type="entry name" value="FAD-binding/transporter-associated domain-like"/>
    <property type="match status" value="1"/>
</dbReference>
<organism evidence="18">
    <name type="scientific">hydrothermal vent metagenome</name>
    <dbReference type="NCBI Taxonomy" id="652676"/>
    <lineage>
        <taxon>unclassified sequences</taxon>
        <taxon>metagenomes</taxon>
        <taxon>ecological metagenomes</taxon>
    </lineage>
</organism>
<keyword evidence="7" id="KW-0132">Cell division</keyword>
<keyword evidence="13 18" id="KW-0560">Oxidoreductase</keyword>
<keyword evidence="6" id="KW-0963">Cytoplasm</keyword>
<sequence>MVTVRLSWPNGGVDKMAARQYHCFTGLRGELRFDEPMSAHTTWRAGGPADRYYRPVDIDDLATFLQQLPEGEPLFWLGLGSNILVRDGGLRGTVIAYFGGLNEISHLGDGLVKVGAGLACAKVARFCAKQGLVGAEFLSGIPGAMGGALAMNAGAFGGETWPLIERVEVIDRHGKRLLRDAAAYQVSYRRVVAPAQDEWFVAAWLRLATGDSAQAMMNIRQLLAHRAATQPTQQANAGSVFRNPAGDYAARLIEACGLKGSSIGDAVVSEKHANFIINRGSATASDIEQLIHHVSATVKQQQGIELIREVHLLGVDR</sequence>
<evidence type="ECO:0000256" key="13">
    <source>
        <dbReference type="ARBA" id="ARBA00023002"/>
    </source>
</evidence>
<dbReference type="Gene3D" id="3.30.43.10">
    <property type="entry name" value="Uridine Diphospho-n-acetylenolpyruvylglucosamine Reductase, domain 2"/>
    <property type="match status" value="1"/>
</dbReference>
<accession>A0A3B0Z5A5</accession>
<comment type="cofactor">
    <cofactor evidence="1">
        <name>FAD</name>
        <dbReference type="ChEBI" id="CHEBI:57692"/>
    </cofactor>
</comment>
<protein>
    <recommendedName>
        <fullName evidence="5">UDP-N-acetylmuramate dehydrogenase</fullName>
        <ecNumber evidence="5">1.3.1.98</ecNumber>
    </recommendedName>
</protein>
<dbReference type="InterPro" id="IPR006094">
    <property type="entry name" value="Oxid_FAD_bind_N"/>
</dbReference>
<evidence type="ECO:0000256" key="4">
    <source>
        <dbReference type="ARBA" id="ARBA00004752"/>
    </source>
</evidence>
<dbReference type="GO" id="GO:0071555">
    <property type="term" value="P:cell wall organization"/>
    <property type="evidence" value="ECO:0007669"/>
    <property type="project" value="UniProtKB-KW"/>
</dbReference>
<evidence type="ECO:0000256" key="5">
    <source>
        <dbReference type="ARBA" id="ARBA00012518"/>
    </source>
</evidence>
<dbReference type="Pfam" id="PF02873">
    <property type="entry name" value="MurB_C"/>
    <property type="match status" value="1"/>
</dbReference>
<evidence type="ECO:0000313" key="18">
    <source>
        <dbReference type="EMBL" id="VAW84230.1"/>
    </source>
</evidence>
<dbReference type="InterPro" id="IPR011601">
    <property type="entry name" value="MurB_C"/>
</dbReference>
<evidence type="ECO:0000256" key="2">
    <source>
        <dbReference type="ARBA" id="ARBA00003921"/>
    </source>
</evidence>
<dbReference type="InterPro" id="IPR036318">
    <property type="entry name" value="FAD-bd_PCMH-like_sf"/>
</dbReference>
<dbReference type="Pfam" id="PF01565">
    <property type="entry name" value="FAD_binding_4"/>
    <property type="match status" value="1"/>
</dbReference>
<dbReference type="AlphaFoldDB" id="A0A3B0Z5A5"/>
<dbReference type="Gene3D" id="3.30.465.10">
    <property type="match status" value="1"/>
</dbReference>
<keyword evidence="8" id="KW-0285">Flavoprotein</keyword>
<keyword evidence="15" id="KW-0961">Cell wall biogenesis/degradation</keyword>
<dbReference type="GO" id="GO:0005829">
    <property type="term" value="C:cytosol"/>
    <property type="evidence" value="ECO:0007669"/>
    <property type="project" value="TreeGrafter"/>
</dbReference>
<evidence type="ECO:0000256" key="7">
    <source>
        <dbReference type="ARBA" id="ARBA00022618"/>
    </source>
</evidence>
<dbReference type="InterPro" id="IPR016166">
    <property type="entry name" value="FAD-bd_PCMH"/>
</dbReference>
<dbReference type="GO" id="GO:0009252">
    <property type="term" value="P:peptidoglycan biosynthetic process"/>
    <property type="evidence" value="ECO:0007669"/>
    <property type="project" value="UniProtKB-UniPathway"/>
</dbReference>
<evidence type="ECO:0000256" key="15">
    <source>
        <dbReference type="ARBA" id="ARBA00023316"/>
    </source>
</evidence>
<dbReference type="PANTHER" id="PTHR21071:SF4">
    <property type="entry name" value="UDP-N-ACETYLENOLPYRUVOYLGLUCOSAMINE REDUCTASE"/>
    <property type="match status" value="1"/>
</dbReference>
<keyword evidence="11" id="KW-0133">Cell shape</keyword>
<dbReference type="GO" id="GO:0051301">
    <property type="term" value="P:cell division"/>
    <property type="evidence" value="ECO:0007669"/>
    <property type="project" value="UniProtKB-KW"/>
</dbReference>
<dbReference type="InterPro" id="IPR016167">
    <property type="entry name" value="FAD-bd_PCMH_sub1"/>
</dbReference>
<proteinExistence type="inferred from homology"/>
<evidence type="ECO:0000259" key="17">
    <source>
        <dbReference type="PROSITE" id="PS51387"/>
    </source>
</evidence>
<dbReference type="InterPro" id="IPR016169">
    <property type="entry name" value="FAD-bd_PCMH_sub2"/>
</dbReference>
<evidence type="ECO:0000256" key="9">
    <source>
        <dbReference type="ARBA" id="ARBA00022827"/>
    </source>
</evidence>
<keyword evidence="14" id="KW-0131">Cell cycle</keyword>
<evidence type="ECO:0000256" key="6">
    <source>
        <dbReference type="ARBA" id="ARBA00022490"/>
    </source>
</evidence>
<dbReference type="HAMAP" id="MF_00037">
    <property type="entry name" value="MurB"/>
    <property type="match status" value="1"/>
</dbReference>
<dbReference type="InterPro" id="IPR003170">
    <property type="entry name" value="MurB"/>
</dbReference>
<dbReference type="SUPFAM" id="SSF56194">
    <property type="entry name" value="Uridine diphospho-N-Acetylenolpyruvylglucosamine reductase, MurB, C-terminal domain"/>
    <property type="match status" value="1"/>
</dbReference>
<comment type="catalytic activity">
    <reaction evidence="16">
        <text>UDP-N-acetyl-alpha-D-muramate + NADP(+) = UDP-N-acetyl-3-O-(1-carboxyvinyl)-alpha-D-glucosamine + NADPH + H(+)</text>
        <dbReference type="Rhea" id="RHEA:12248"/>
        <dbReference type="ChEBI" id="CHEBI:15378"/>
        <dbReference type="ChEBI" id="CHEBI:57783"/>
        <dbReference type="ChEBI" id="CHEBI:58349"/>
        <dbReference type="ChEBI" id="CHEBI:68483"/>
        <dbReference type="ChEBI" id="CHEBI:70757"/>
        <dbReference type="EC" id="1.3.1.98"/>
    </reaction>
</comment>
<evidence type="ECO:0000256" key="11">
    <source>
        <dbReference type="ARBA" id="ARBA00022960"/>
    </source>
</evidence>
<evidence type="ECO:0000256" key="12">
    <source>
        <dbReference type="ARBA" id="ARBA00022984"/>
    </source>
</evidence>
<gene>
    <name evidence="18" type="ORF">MNBD_GAMMA18-2151</name>
</gene>
<dbReference type="GO" id="GO:0008360">
    <property type="term" value="P:regulation of cell shape"/>
    <property type="evidence" value="ECO:0007669"/>
    <property type="project" value="UniProtKB-KW"/>
</dbReference>
<dbReference type="EC" id="1.3.1.98" evidence="5"/>
<dbReference type="NCBIfam" id="TIGR00179">
    <property type="entry name" value="murB"/>
    <property type="match status" value="1"/>
</dbReference>
<dbReference type="InterPro" id="IPR036635">
    <property type="entry name" value="MurB_C_sf"/>
</dbReference>
<evidence type="ECO:0000256" key="8">
    <source>
        <dbReference type="ARBA" id="ARBA00022630"/>
    </source>
</evidence>
<evidence type="ECO:0000256" key="3">
    <source>
        <dbReference type="ARBA" id="ARBA00004496"/>
    </source>
</evidence>
<dbReference type="GO" id="GO:0071949">
    <property type="term" value="F:FAD binding"/>
    <property type="evidence" value="ECO:0007669"/>
    <property type="project" value="InterPro"/>
</dbReference>
<evidence type="ECO:0000256" key="14">
    <source>
        <dbReference type="ARBA" id="ARBA00023306"/>
    </source>
</evidence>
<name>A0A3B0Z5A5_9ZZZZ</name>
<feature type="domain" description="FAD-binding PCMH-type" evidence="17">
    <location>
        <begin position="45"/>
        <end position="210"/>
    </location>
</feature>
<dbReference type="PANTHER" id="PTHR21071">
    <property type="entry name" value="UDP-N-ACETYLENOLPYRUVOYLGLUCOSAMINE REDUCTASE"/>
    <property type="match status" value="1"/>
</dbReference>
<evidence type="ECO:0000256" key="16">
    <source>
        <dbReference type="ARBA" id="ARBA00048914"/>
    </source>
</evidence>
<comment type="function">
    <text evidence="2">Cell wall formation.</text>
</comment>
<dbReference type="GO" id="GO:0008762">
    <property type="term" value="F:UDP-N-acetylmuramate dehydrogenase activity"/>
    <property type="evidence" value="ECO:0007669"/>
    <property type="project" value="UniProtKB-EC"/>
</dbReference>
<keyword evidence="12" id="KW-0573">Peptidoglycan synthesis</keyword>
<dbReference type="Gene3D" id="3.90.78.10">
    <property type="entry name" value="UDP-N-acetylenolpyruvoylglucosamine reductase, C-terminal domain"/>
    <property type="match status" value="1"/>
</dbReference>
<comment type="pathway">
    <text evidence="4">Cell wall biogenesis; peptidoglycan biosynthesis.</text>
</comment>
<evidence type="ECO:0000256" key="1">
    <source>
        <dbReference type="ARBA" id="ARBA00001974"/>
    </source>
</evidence>
<keyword evidence="10" id="KW-0521">NADP</keyword>
<evidence type="ECO:0000256" key="10">
    <source>
        <dbReference type="ARBA" id="ARBA00022857"/>
    </source>
</evidence>
<dbReference type="NCBIfam" id="NF010480">
    <property type="entry name" value="PRK13905.1"/>
    <property type="match status" value="1"/>
</dbReference>
<reference evidence="18" key="1">
    <citation type="submission" date="2018-06" db="EMBL/GenBank/DDBJ databases">
        <authorList>
            <person name="Zhirakovskaya E."/>
        </authorList>
    </citation>
    <scope>NUCLEOTIDE SEQUENCE</scope>
</reference>
<dbReference type="PROSITE" id="PS51387">
    <property type="entry name" value="FAD_PCMH"/>
    <property type="match status" value="1"/>
</dbReference>
<dbReference type="UniPathway" id="UPA00219"/>
<comment type="subcellular location">
    <subcellularLocation>
        <location evidence="3">Cytoplasm</location>
    </subcellularLocation>
</comment>
<keyword evidence="9" id="KW-0274">FAD</keyword>